<sequence>MYQPPFCVYGRRYFFFWSVNILLLASISSCGADYDTVIQGGRVIDPESGLDSVLNIGIREGQVSAISGGALDGSEVIDATGLIVAPGFVDLHRHGQSERAYRLQAQDGVTTGLELEIGTPNAATWYSEREGGQLVNYGVAIGHIGVRARAMGDSVLGSGGITTRQPASPDQIAETEKLIREGLAQGAIGVGFGTAYTPGATMDEIERMFSVAADLGVTAFIHMRGGLEGLDSTLTAANNAAVSLHIVHANSSGGGDILEFLEMIQMAQDEGRDVTTEAYPYGASQTGIQSALFDDWESWDEERFERHQWVRTGERLNRETFGKYREEGGSVIIHGRTEEMTLAAVTSPLTIVASDGGIGHPRGAGTFARILGRYVREQGALGLMDALARMTIRPTQRLEEFVPAMEKKGRIRVGADADITVFDAETVIDRATYLEGSLVSDGIEYVLVNGIPVVYEGEIVEGVRPGKAIKAKSN</sequence>
<dbReference type="NCBIfam" id="NF006560">
    <property type="entry name" value="PRK09061.1"/>
    <property type="match status" value="1"/>
</dbReference>
<dbReference type="EMBL" id="UINC01000736">
    <property type="protein sequence ID" value="SUZ60334.1"/>
    <property type="molecule type" value="Genomic_DNA"/>
</dbReference>
<protein>
    <recommendedName>
        <fullName evidence="1">Amidohydrolase 3 domain-containing protein</fullName>
    </recommendedName>
</protein>
<gene>
    <name evidence="2" type="ORF">METZ01_LOCUS13188</name>
</gene>
<evidence type="ECO:0000259" key="1">
    <source>
        <dbReference type="Pfam" id="PF07969"/>
    </source>
</evidence>
<dbReference type="PANTHER" id="PTHR11647:SF1">
    <property type="entry name" value="COLLAPSIN RESPONSE MEDIATOR PROTEIN"/>
    <property type="match status" value="1"/>
</dbReference>
<proteinExistence type="predicted"/>
<evidence type="ECO:0000313" key="2">
    <source>
        <dbReference type="EMBL" id="SUZ60334.1"/>
    </source>
</evidence>
<reference evidence="2" key="1">
    <citation type="submission" date="2018-05" db="EMBL/GenBank/DDBJ databases">
        <authorList>
            <person name="Lanie J.A."/>
            <person name="Ng W.-L."/>
            <person name="Kazmierczak K.M."/>
            <person name="Andrzejewski T.M."/>
            <person name="Davidsen T.M."/>
            <person name="Wayne K.J."/>
            <person name="Tettelin H."/>
            <person name="Glass J.I."/>
            <person name="Rusch D."/>
            <person name="Podicherti R."/>
            <person name="Tsui H.-C.T."/>
            <person name="Winkler M.E."/>
        </authorList>
    </citation>
    <scope>NUCLEOTIDE SEQUENCE</scope>
</reference>
<dbReference type="InterPro" id="IPR032466">
    <property type="entry name" value="Metal_Hydrolase"/>
</dbReference>
<dbReference type="AlphaFoldDB" id="A0A381P1G8"/>
<dbReference type="InterPro" id="IPR013108">
    <property type="entry name" value="Amidohydro_3"/>
</dbReference>
<dbReference type="InterPro" id="IPR050378">
    <property type="entry name" value="Metallo-dep_Hydrolases_sf"/>
</dbReference>
<dbReference type="Gene3D" id="3.20.20.140">
    <property type="entry name" value="Metal-dependent hydrolases"/>
    <property type="match status" value="1"/>
</dbReference>
<dbReference type="InterPro" id="IPR011059">
    <property type="entry name" value="Metal-dep_hydrolase_composite"/>
</dbReference>
<dbReference type="SUPFAM" id="SSF51338">
    <property type="entry name" value="Composite domain of metallo-dependent hydrolases"/>
    <property type="match status" value="1"/>
</dbReference>
<dbReference type="Pfam" id="PF07969">
    <property type="entry name" value="Amidohydro_3"/>
    <property type="match status" value="1"/>
</dbReference>
<name>A0A381P1G8_9ZZZZ</name>
<organism evidence="2">
    <name type="scientific">marine metagenome</name>
    <dbReference type="NCBI Taxonomy" id="408172"/>
    <lineage>
        <taxon>unclassified sequences</taxon>
        <taxon>metagenomes</taxon>
        <taxon>ecological metagenomes</taxon>
    </lineage>
</organism>
<accession>A0A381P1G8</accession>
<dbReference type="PANTHER" id="PTHR11647">
    <property type="entry name" value="HYDRANTOINASE/DIHYDROPYRIMIDINASE FAMILY MEMBER"/>
    <property type="match status" value="1"/>
</dbReference>
<dbReference type="Gene3D" id="2.30.40.10">
    <property type="entry name" value="Urease, subunit C, domain 1"/>
    <property type="match status" value="1"/>
</dbReference>
<dbReference type="GO" id="GO:0016810">
    <property type="term" value="F:hydrolase activity, acting on carbon-nitrogen (but not peptide) bonds"/>
    <property type="evidence" value="ECO:0007669"/>
    <property type="project" value="InterPro"/>
</dbReference>
<dbReference type="SUPFAM" id="SSF51556">
    <property type="entry name" value="Metallo-dependent hydrolases"/>
    <property type="match status" value="1"/>
</dbReference>
<feature type="domain" description="Amidohydrolase 3" evidence="1">
    <location>
        <begin position="75"/>
        <end position="293"/>
    </location>
</feature>